<evidence type="ECO:0000256" key="1">
    <source>
        <dbReference type="SAM" id="MobiDB-lite"/>
    </source>
</evidence>
<reference evidence="2" key="1">
    <citation type="submission" date="2015-09" db="EMBL/GenBank/DDBJ databases">
        <title>Draft Genome Sequences of Two Novel Amoeba-resistant Intranuclear Bacteria, Candidatus Berkiella cookevillensis and Candidatus Berkiella aquae.</title>
        <authorList>
            <person name="Mehari Y.T."/>
            <person name="Arivett B.A."/>
            <person name="Farone A.L."/>
            <person name="Gunderson J.H."/>
            <person name="Farone M.B."/>
        </authorList>
    </citation>
    <scope>NUCLEOTIDE SEQUENCE [LARGE SCALE GENOMIC DNA]</scope>
    <source>
        <strain evidence="2">CC99</strain>
    </source>
</reference>
<organism evidence="2">
    <name type="scientific">Candidatus Berkiella cookevillensis</name>
    <dbReference type="NCBI Taxonomy" id="437022"/>
    <lineage>
        <taxon>Bacteria</taxon>
        <taxon>Pseudomonadati</taxon>
        <taxon>Pseudomonadota</taxon>
        <taxon>Gammaproteobacteria</taxon>
        <taxon>Candidatus Berkiellales</taxon>
        <taxon>Candidatus Berkiellaceae</taxon>
        <taxon>Candidatus Berkiella</taxon>
    </lineage>
</organism>
<evidence type="ECO:0000313" key="2">
    <source>
        <dbReference type="EMBL" id="KRG18364.1"/>
    </source>
</evidence>
<proteinExistence type="predicted"/>
<evidence type="ECO:0000313" key="4">
    <source>
        <dbReference type="Proteomes" id="UP000051494"/>
    </source>
</evidence>
<dbReference type="AlphaFoldDB" id="A0A0Q9YCR0"/>
<keyword evidence="4" id="KW-1185">Reference proteome</keyword>
<name>A0A0Q9YCR0_9GAMM</name>
<feature type="compositionally biased region" description="Polar residues" evidence="1">
    <location>
        <begin position="37"/>
        <end position="57"/>
    </location>
</feature>
<comment type="caution">
    <text evidence="2">The sequence shown here is derived from an EMBL/GenBank/DDBJ whole genome shotgun (WGS) entry which is preliminary data.</text>
</comment>
<reference evidence="3" key="2">
    <citation type="journal article" date="2016" name="Genome Announc.">
        <title>Draft Genome Sequences of Two Novel Amoeba-Resistant Intranuclear Bacteria, 'Candidatus Berkiella cookevillensis' and 'Candidatus Berkiella aquae'.</title>
        <authorList>
            <person name="Mehari Y.T."/>
            <person name="Arivett B.A."/>
            <person name="Farone A.L."/>
            <person name="Gunderson J.H."/>
            <person name="Farone M.B."/>
        </authorList>
    </citation>
    <scope>NUCLEOTIDE SEQUENCE</scope>
    <source>
        <strain evidence="3">CC99</strain>
    </source>
</reference>
<dbReference type="EMBL" id="LKHV02000001">
    <property type="protein sequence ID" value="MCS5708127.1"/>
    <property type="molecule type" value="Genomic_DNA"/>
</dbReference>
<protein>
    <submittedName>
        <fullName evidence="2">Uncharacterized protein</fullName>
    </submittedName>
</protein>
<gene>
    <name evidence="3" type="ORF">CC99x_004335</name>
    <name evidence="2" type="ORF">CC99x_01576</name>
</gene>
<reference evidence="3" key="3">
    <citation type="submission" date="2021-06" db="EMBL/GenBank/DDBJ databases">
        <title>Genomic Description and Analysis of Intracellular Bacteria, Candidatus Berkiella cookevillensis and Candidatus Berkiella aquae.</title>
        <authorList>
            <person name="Kidane D.T."/>
            <person name="Mehari Y.T."/>
            <person name="Rice F.C."/>
            <person name="Arivett B.A."/>
            <person name="Farone A.L."/>
            <person name="Berk S.G."/>
            <person name="Farone M.B."/>
        </authorList>
    </citation>
    <scope>NUCLEOTIDE SEQUENCE</scope>
    <source>
        <strain evidence="3">CC99</strain>
    </source>
</reference>
<sequence length="57" mass="6340">MAEHKKTDPSTSLEGVDKAEKAKLDLFISRILHAQKTGLSQKPTTPDTKQNPNKPRL</sequence>
<feature type="region of interest" description="Disordered" evidence="1">
    <location>
        <begin position="35"/>
        <end position="57"/>
    </location>
</feature>
<accession>A0A0Q9YCR0</accession>
<evidence type="ECO:0000313" key="3">
    <source>
        <dbReference type="EMBL" id="MCS5708127.1"/>
    </source>
</evidence>
<dbReference type="RefSeq" id="WP_158003212.1">
    <property type="nucleotide sequence ID" value="NZ_LKHV02000001.1"/>
</dbReference>
<dbReference type="Proteomes" id="UP000051494">
    <property type="component" value="Unassembled WGS sequence"/>
</dbReference>
<dbReference type="EMBL" id="LKHV01000007">
    <property type="protein sequence ID" value="KRG18364.1"/>
    <property type="molecule type" value="Genomic_DNA"/>
</dbReference>